<dbReference type="CDD" id="cd00191">
    <property type="entry name" value="TY"/>
    <property type="match status" value="1"/>
</dbReference>
<proteinExistence type="predicted"/>
<dbReference type="InterPro" id="IPR000716">
    <property type="entry name" value="Thyroglobulin_1"/>
</dbReference>
<evidence type="ECO:0000256" key="1">
    <source>
        <dbReference type="ARBA" id="ARBA00023157"/>
    </source>
</evidence>
<dbReference type="SUPFAM" id="SSF57610">
    <property type="entry name" value="Thyroglobulin type-1 domain"/>
    <property type="match status" value="1"/>
</dbReference>
<comment type="caution">
    <text evidence="2">Lacks conserved residue(s) required for the propagation of feature annotation.</text>
</comment>
<keyword evidence="1" id="KW-1015">Disulfide bond</keyword>
<dbReference type="OrthoDB" id="406800at2759"/>
<dbReference type="EMBL" id="FN653020">
    <property type="protein sequence ID" value="CBY23216.1"/>
    <property type="molecule type" value="Genomic_DNA"/>
</dbReference>
<feature type="domain" description="Thyroglobulin type-1" evidence="3">
    <location>
        <begin position="116"/>
        <end position="190"/>
    </location>
</feature>
<gene>
    <name evidence="4" type="ORF">GSOID_T00015149001</name>
</gene>
<accession>E4X0B7</accession>
<evidence type="ECO:0000313" key="4">
    <source>
        <dbReference type="EMBL" id="CBY23216.1"/>
    </source>
</evidence>
<sequence>MKLFSTGAFLQFASSSSLHCTQPQPLSPDLSYKHCKCVNSDGSEVPNSLTLVLGNSAPPTCAPEQTKLIPVGDFAQLDAQPTNVPLVDFEATTVDDHGFNPKQASAIEPAKNLYALPPCEYEIQFGTGRKPKCDENGSYYPIQARVTTCWCVDVDFGEARPNSRRTVSVNTINGALPDYGEPNLDHGQDCRASGPNRPRNTYTVPKSVYTGTAGNPYLYKQNVGPTVRQDPTIKSEPEPINQTPFINPFESPVIYNPSSAKSEYVQPPATPSKTYNPFFNPPATLSNTYIEKTEPMYRPNPHVSHPNANYGFFGNLFGRWGK</sequence>
<dbReference type="Gene3D" id="4.10.800.10">
    <property type="entry name" value="Thyroglobulin type-1"/>
    <property type="match status" value="1"/>
</dbReference>
<name>E4X0B7_OIKDI</name>
<protein>
    <recommendedName>
        <fullName evidence="3">Thyroglobulin type-1 domain-containing protein</fullName>
    </recommendedName>
</protein>
<dbReference type="InterPro" id="IPR036857">
    <property type="entry name" value="Thyroglobulin_1_sf"/>
</dbReference>
<dbReference type="Proteomes" id="UP000001307">
    <property type="component" value="Unassembled WGS sequence"/>
</dbReference>
<dbReference type="InParanoid" id="E4X0B7"/>
<evidence type="ECO:0000259" key="3">
    <source>
        <dbReference type="PROSITE" id="PS51162"/>
    </source>
</evidence>
<keyword evidence="5" id="KW-1185">Reference proteome</keyword>
<organism evidence="4">
    <name type="scientific">Oikopleura dioica</name>
    <name type="common">Tunicate</name>
    <dbReference type="NCBI Taxonomy" id="34765"/>
    <lineage>
        <taxon>Eukaryota</taxon>
        <taxon>Metazoa</taxon>
        <taxon>Chordata</taxon>
        <taxon>Tunicata</taxon>
        <taxon>Appendicularia</taxon>
        <taxon>Copelata</taxon>
        <taxon>Oikopleuridae</taxon>
        <taxon>Oikopleura</taxon>
    </lineage>
</organism>
<evidence type="ECO:0000256" key="2">
    <source>
        <dbReference type="PROSITE-ProRule" id="PRU00500"/>
    </source>
</evidence>
<evidence type="ECO:0000313" key="5">
    <source>
        <dbReference type="Proteomes" id="UP000001307"/>
    </source>
</evidence>
<dbReference type="PROSITE" id="PS51162">
    <property type="entry name" value="THYROGLOBULIN_1_2"/>
    <property type="match status" value="1"/>
</dbReference>
<dbReference type="AlphaFoldDB" id="E4X0B7"/>
<reference evidence="4" key="1">
    <citation type="journal article" date="2010" name="Science">
        <title>Plasticity of animal genome architecture unmasked by rapid evolution of a pelagic tunicate.</title>
        <authorList>
            <person name="Denoeud F."/>
            <person name="Henriet S."/>
            <person name="Mungpakdee S."/>
            <person name="Aury J.M."/>
            <person name="Da Silva C."/>
            <person name="Brinkmann H."/>
            <person name="Mikhaleva J."/>
            <person name="Olsen L.C."/>
            <person name="Jubin C."/>
            <person name="Canestro C."/>
            <person name="Bouquet J.M."/>
            <person name="Danks G."/>
            <person name="Poulain J."/>
            <person name="Campsteijn C."/>
            <person name="Adamski M."/>
            <person name="Cross I."/>
            <person name="Yadetie F."/>
            <person name="Muffato M."/>
            <person name="Louis A."/>
            <person name="Butcher S."/>
            <person name="Tsagkogeorga G."/>
            <person name="Konrad A."/>
            <person name="Singh S."/>
            <person name="Jensen M.F."/>
            <person name="Cong E.H."/>
            <person name="Eikeseth-Otteraa H."/>
            <person name="Noel B."/>
            <person name="Anthouard V."/>
            <person name="Porcel B.M."/>
            <person name="Kachouri-Lafond R."/>
            <person name="Nishino A."/>
            <person name="Ugolini M."/>
            <person name="Chourrout P."/>
            <person name="Nishida H."/>
            <person name="Aasland R."/>
            <person name="Huzurbazar S."/>
            <person name="Westhof E."/>
            <person name="Delsuc F."/>
            <person name="Lehrach H."/>
            <person name="Reinhardt R."/>
            <person name="Weissenbach J."/>
            <person name="Roy S.W."/>
            <person name="Artiguenave F."/>
            <person name="Postlethwait J.H."/>
            <person name="Manak J.R."/>
            <person name="Thompson E.M."/>
            <person name="Jaillon O."/>
            <person name="Du Pasquier L."/>
            <person name="Boudinot P."/>
            <person name="Liberles D.A."/>
            <person name="Volff J.N."/>
            <person name="Philippe H."/>
            <person name="Lenhard B."/>
            <person name="Roest Crollius H."/>
            <person name="Wincker P."/>
            <person name="Chourrout D."/>
        </authorList>
    </citation>
    <scope>NUCLEOTIDE SEQUENCE [LARGE SCALE GENOMIC DNA]</scope>
</reference>
<dbReference type="Pfam" id="PF00086">
    <property type="entry name" value="Thyroglobulin_1"/>
    <property type="match status" value="1"/>
</dbReference>